<dbReference type="PANTHER" id="PTHR33048:SF47">
    <property type="entry name" value="INTEGRAL MEMBRANE PROTEIN-RELATED"/>
    <property type="match status" value="1"/>
</dbReference>
<feature type="transmembrane region" description="Helical" evidence="6">
    <location>
        <begin position="64"/>
        <end position="85"/>
    </location>
</feature>
<evidence type="ECO:0000313" key="9">
    <source>
        <dbReference type="Proteomes" id="UP000076552"/>
    </source>
</evidence>
<proteinExistence type="inferred from homology"/>
<dbReference type="InterPro" id="IPR052337">
    <property type="entry name" value="SAT4-like"/>
</dbReference>
<dbReference type="PANTHER" id="PTHR33048">
    <property type="entry name" value="PTH11-LIKE INTEGRAL MEMBRANE PROTEIN (AFU_ORTHOLOGUE AFUA_5G11245)"/>
    <property type="match status" value="1"/>
</dbReference>
<evidence type="ECO:0000313" key="8">
    <source>
        <dbReference type="EMBL" id="KZL78215.1"/>
    </source>
</evidence>
<keyword evidence="4 6" id="KW-0472">Membrane</keyword>
<dbReference type="InterPro" id="IPR049326">
    <property type="entry name" value="Rhodopsin_dom_fungi"/>
</dbReference>
<dbReference type="Proteomes" id="UP000076552">
    <property type="component" value="Unassembled WGS sequence"/>
</dbReference>
<feature type="transmembrane region" description="Helical" evidence="6">
    <location>
        <begin position="138"/>
        <end position="160"/>
    </location>
</feature>
<dbReference type="GO" id="GO:0016020">
    <property type="term" value="C:membrane"/>
    <property type="evidence" value="ECO:0007669"/>
    <property type="project" value="UniProtKB-SubCell"/>
</dbReference>
<comment type="caution">
    <text evidence="8">The sequence shown here is derived from an EMBL/GenBank/DDBJ whole genome shotgun (WGS) entry which is preliminary data.</text>
</comment>
<evidence type="ECO:0000256" key="2">
    <source>
        <dbReference type="ARBA" id="ARBA00022692"/>
    </source>
</evidence>
<keyword evidence="9" id="KW-1185">Reference proteome</keyword>
<dbReference type="STRING" id="708197.A0A161VXJ3"/>
<evidence type="ECO:0000256" key="4">
    <source>
        <dbReference type="ARBA" id="ARBA00023136"/>
    </source>
</evidence>
<evidence type="ECO:0000256" key="1">
    <source>
        <dbReference type="ARBA" id="ARBA00004141"/>
    </source>
</evidence>
<reference evidence="8 9" key="1">
    <citation type="submission" date="2015-06" db="EMBL/GenBank/DDBJ databases">
        <title>Survival trade-offs in plant roots during colonization by closely related pathogenic and mutualistic fungi.</title>
        <authorList>
            <person name="Hacquard S."/>
            <person name="Kracher B."/>
            <person name="Hiruma K."/>
            <person name="Weinman A."/>
            <person name="Muench P."/>
            <person name="Garrido Oter R."/>
            <person name="Ver Loren van Themaat E."/>
            <person name="Dallerey J.-F."/>
            <person name="Damm U."/>
            <person name="Henrissat B."/>
            <person name="Lespinet O."/>
            <person name="Thon M."/>
            <person name="Kemen E."/>
            <person name="McHardy A.C."/>
            <person name="Schulze-Lefert P."/>
            <person name="O'Connell R.J."/>
        </authorList>
    </citation>
    <scope>NUCLEOTIDE SEQUENCE [LARGE SCALE GENOMIC DNA]</scope>
    <source>
        <strain evidence="8 9">0861</strain>
    </source>
</reference>
<dbReference type="AlphaFoldDB" id="A0A161VXJ3"/>
<comment type="similarity">
    <text evidence="5">Belongs to the SAT4 family.</text>
</comment>
<dbReference type="EMBL" id="LFIV01000003">
    <property type="protein sequence ID" value="KZL78215.1"/>
    <property type="molecule type" value="Genomic_DNA"/>
</dbReference>
<dbReference type="Pfam" id="PF20684">
    <property type="entry name" value="Fung_rhodopsin"/>
    <property type="match status" value="1"/>
</dbReference>
<evidence type="ECO:0000259" key="7">
    <source>
        <dbReference type="Pfam" id="PF20684"/>
    </source>
</evidence>
<gene>
    <name evidence="8" type="ORF">CT0861_05758</name>
</gene>
<feature type="transmembrane region" description="Helical" evidence="6">
    <location>
        <begin position="21"/>
        <end position="49"/>
    </location>
</feature>
<evidence type="ECO:0000256" key="5">
    <source>
        <dbReference type="ARBA" id="ARBA00038359"/>
    </source>
</evidence>
<protein>
    <submittedName>
        <fullName evidence="8">Integral membrane protein</fullName>
    </submittedName>
</protein>
<keyword evidence="2 6" id="KW-0812">Transmembrane</keyword>
<evidence type="ECO:0000256" key="6">
    <source>
        <dbReference type="SAM" id="Phobius"/>
    </source>
</evidence>
<sequence length="201" mass="22178">MSFLFFYRRVFPTPGMAKICLWFMIGNGIWGAVAITLSTVTCLPISGFWDFTVPAKCIPNAVDWYFLSLTMIVTDFAILILPLPAVRKLNTSRRRKIVLFGCFSVGFLTCLISTIRLYSLKLAAETNDPNWGVVDAAMWSVAECNVAVLCACIPTLRPLANKVYEKFRSSNESEKAGVIGTPCECTSSNSNNQVDGGHNQV</sequence>
<comment type="subcellular location">
    <subcellularLocation>
        <location evidence="1">Membrane</location>
        <topology evidence="1">Multi-pass membrane protein</topology>
    </subcellularLocation>
</comment>
<organism evidence="8 9">
    <name type="scientific">Colletotrichum tofieldiae</name>
    <dbReference type="NCBI Taxonomy" id="708197"/>
    <lineage>
        <taxon>Eukaryota</taxon>
        <taxon>Fungi</taxon>
        <taxon>Dikarya</taxon>
        <taxon>Ascomycota</taxon>
        <taxon>Pezizomycotina</taxon>
        <taxon>Sordariomycetes</taxon>
        <taxon>Hypocreomycetidae</taxon>
        <taxon>Glomerellales</taxon>
        <taxon>Glomerellaceae</taxon>
        <taxon>Colletotrichum</taxon>
        <taxon>Colletotrichum spaethianum species complex</taxon>
    </lineage>
</organism>
<name>A0A161VXJ3_9PEZI</name>
<evidence type="ECO:0000256" key="3">
    <source>
        <dbReference type="ARBA" id="ARBA00022989"/>
    </source>
</evidence>
<keyword evidence="3 6" id="KW-1133">Transmembrane helix</keyword>
<feature type="domain" description="Rhodopsin" evidence="7">
    <location>
        <begin position="1"/>
        <end position="161"/>
    </location>
</feature>
<accession>A0A161VXJ3</accession>
<feature type="transmembrane region" description="Helical" evidence="6">
    <location>
        <begin position="97"/>
        <end position="118"/>
    </location>
</feature>